<evidence type="ECO:0000256" key="6">
    <source>
        <dbReference type="ARBA" id="ARBA00022814"/>
    </source>
</evidence>
<dbReference type="PANTHER" id="PTHR20854:SF4">
    <property type="entry name" value="INOSITOL-1-MONOPHOSPHATASE-RELATED"/>
    <property type="match status" value="1"/>
</dbReference>
<comment type="cofactor">
    <cofactor evidence="2 8 9">
        <name>Mg(2+)</name>
        <dbReference type="ChEBI" id="CHEBI:18420"/>
    </cofactor>
</comment>
<evidence type="ECO:0000256" key="1">
    <source>
        <dbReference type="ARBA" id="ARBA00001033"/>
    </source>
</evidence>
<dbReference type="GO" id="GO:0046854">
    <property type="term" value="P:phosphatidylinositol phosphate biosynthetic process"/>
    <property type="evidence" value="ECO:0007669"/>
    <property type="project" value="InterPro"/>
</dbReference>
<dbReference type="InterPro" id="IPR000760">
    <property type="entry name" value="Inositol_monophosphatase-like"/>
</dbReference>
<comment type="caution">
    <text evidence="10">The sequence shown here is derived from an EMBL/GenBank/DDBJ whole genome shotgun (WGS) entry which is preliminary data.</text>
</comment>
<protein>
    <recommendedName>
        <fullName evidence="9">Inositol-1-monophosphatase</fullName>
        <ecNumber evidence="9">3.1.3.25</ecNumber>
    </recommendedName>
</protein>
<dbReference type="PROSITE" id="PS00630">
    <property type="entry name" value="IMP_2"/>
    <property type="match status" value="1"/>
</dbReference>
<feature type="binding site" evidence="8">
    <location>
        <position position="82"/>
    </location>
    <ligand>
        <name>Mg(2+)</name>
        <dbReference type="ChEBI" id="CHEBI:18420"/>
        <label>1</label>
        <note>catalytic</note>
    </ligand>
</feature>
<evidence type="ECO:0000256" key="3">
    <source>
        <dbReference type="ARBA" id="ARBA00009759"/>
    </source>
</evidence>
<dbReference type="InterPro" id="IPR022337">
    <property type="entry name" value="Inositol_monophosphatase_SuhB"/>
</dbReference>
<dbReference type="Gene3D" id="3.40.190.80">
    <property type="match status" value="1"/>
</dbReference>
<dbReference type="GO" id="GO:0006020">
    <property type="term" value="P:inositol metabolic process"/>
    <property type="evidence" value="ECO:0007669"/>
    <property type="project" value="TreeGrafter"/>
</dbReference>
<dbReference type="EMBL" id="MARB01000001">
    <property type="protein sequence ID" value="ODJ89550.1"/>
    <property type="molecule type" value="Genomic_DNA"/>
</dbReference>
<organism evidence="10 11">
    <name type="scientific">Candidatus Thiodiazotropha endolucinida</name>
    <dbReference type="NCBI Taxonomy" id="1655433"/>
    <lineage>
        <taxon>Bacteria</taxon>
        <taxon>Pseudomonadati</taxon>
        <taxon>Pseudomonadota</taxon>
        <taxon>Gammaproteobacteria</taxon>
        <taxon>Chromatiales</taxon>
        <taxon>Sedimenticolaceae</taxon>
        <taxon>Candidatus Thiodiazotropha</taxon>
    </lineage>
</organism>
<reference evidence="10 11" key="1">
    <citation type="submission" date="2016-06" db="EMBL/GenBank/DDBJ databases">
        <title>Genome sequence of endosymbiont of Candidatus Endolucinida thiodiazotropha.</title>
        <authorList>
            <person name="Poehlein A."/>
            <person name="Koenig S."/>
            <person name="Heiden S.E."/>
            <person name="Thuermer A."/>
            <person name="Voget S."/>
            <person name="Daniel R."/>
            <person name="Markert S."/>
            <person name="Gros O."/>
            <person name="Schweder T."/>
        </authorList>
    </citation>
    <scope>NUCLEOTIDE SEQUENCE [LARGE SCALE GENOMIC DNA]</scope>
    <source>
        <strain evidence="10 11">COS</strain>
    </source>
</reference>
<name>A0A7Z0VPR6_9GAMM</name>
<evidence type="ECO:0000256" key="4">
    <source>
        <dbReference type="ARBA" id="ARBA00022723"/>
    </source>
</evidence>
<dbReference type="RefSeq" id="WP_069120259.1">
    <property type="nucleotide sequence ID" value="NZ_MARB01000001.1"/>
</dbReference>
<feature type="binding site" evidence="8">
    <location>
        <position position="210"/>
    </location>
    <ligand>
        <name>Mg(2+)</name>
        <dbReference type="ChEBI" id="CHEBI:18420"/>
        <label>1</label>
        <note>catalytic</note>
    </ligand>
</feature>
<keyword evidence="7 8" id="KW-0460">Magnesium</keyword>
<comment type="similarity">
    <text evidence="3 9">Belongs to the inositol monophosphatase superfamily.</text>
</comment>
<dbReference type="PRINTS" id="PR01959">
    <property type="entry name" value="SBIMPHPHTASE"/>
</dbReference>
<evidence type="ECO:0000256" key="5">
    <source>
        <dbReference type="ARBA" id="ARBA00022801"/>
    </source>
</evidence>
<keyword evidence="6" id="KW-0889">Transcription antitermination</keyword>
<comment type="catalytic activity">
    <reaction evidence="1 9">
        <text>a myo-inositol phosphate + H2O = myo-inositol + phosphate</text>
        <dbReference type="Rhea" id="RHEA:24056"/>
        <dbReference type="ChEBI" id="CHEBI:15377"/>
        <dbReference type="ChEBI" id="CHEBI:17268"/>
        <dbReference type="ChEBI" id="CHEBI:43474"/>
        <dbReference type="ChEBI" id="CHEBI:84139"/>
        <dbReference type="EC" id="3.1.3.25"/>
    </reaction>
</comment>
<dbReference type="GO" id="GO:0031564">
    <property type="term" value="P:transcription antitermination"/>
    <property type="evidence" value="ECO:0007669"/>
    <property type="project" value="UniProtKB-KW"/>
</dbReference>
<dbReference type="AlphaFoldDB" id="A0A7Z0VPR6"/>
<evidence type="ECO:0000256" key="8">
    <source>
        <dbReference type="PIRSR" id="PIRSR600760-2"/>
    </source>
</evidence>
<keyword evidence="4 8" id="KW-0479">Metal-binding</keyword>
<keyword evidence="6" id="KW-0805">Transcription regulation</keyword>
<evidence type="ECO:0000256" key="7">
    <source>
        <dbReference type="ARBA" id="ARBA00022842"/>
    </source>
</evidence>
<dbReference type="GO" id="GO:0007165">
    <property type="term" value="P:signal transduction"/>
    <property type="evidence" value="ECO:0007669"/>
    <property type="project" value="TreeGrafter"/>
</dbReference>
<evidence type="ECO:0000256" key="9">
    <source>
        <dbReference type="RuleBase" id="RU364068"/>
    </source>
</evidence>
<evidence type="ECO:0000256" key="2">
    <source>
        <dbReference type="ARBA" id="ARBA00001946"/>
    </source>
</evidence>
<dbReference type="EC" id="3.1.3.25" evidence="9"/>
<dbReference type="GO" id="GO:0008934">
    <property type="term" value="F:inositol monophosphate 1-phosphatase activity"/>
    <property type="evidence" value="ECO:0007669"/>
    <property type="project" value="InterPro"/>
</dbReference>
<dbReference type="InterPro" id="IPR020550">
    <property type="entry name" value="Inositol_monophosphatase_CS"/>
</dbReference>
<dbReference type="InterPro" id="IPR020583">
    <property type="entry name" value="Inositol_monoP_metal-BS"/>
</dbReference>
<proteinExistence type="inferred from homology"/>
<dbReference type="FunFam" id="3.30.540.10:FF:000003">
    <property type="entry name" value="Inositol-1-monophosphatase"/>
    <property type="match status" value="1"/>
</dbReference>
<dbReference type="PRINTS" id="PR00377">
    <property type="entry name" value="IMPHPHTASES"/>
</dbReference>
<dbReference type="Proteomes" id="UP000094769">
    <property type="component" value="Unassembled WGS sequence"/>
</dbReference>
<dbReference type="PROSITE" id="PS00629">
    <property type="entry name" value="IMP_1"/>
    <property type="match status" value="1"/>
</dbReference>
<gene>
    <name evidence="10" type="primary">suhB_1</name>
    <name evidence="10" type="ORF">CODIS_01100</name>
</gene>
<dbReference type="InterPro" id="IPR033942">
    <property type="entry name" value="IMPase"/>
</dbReference>
<dbReference type="GO" id="GO:0046872">
    <property type="term" value="F:metal ion binding"/>
    <property type="evidence" value="ECO:0007669"/>
    <property type="project" value="UniProtKB-KW"/>
</dbReference>
<keyword evidence="11" id="KW-1185">Reference proteome</keyword>
<evidence type="ECO:0000313" key="10">
    <source>
        <dbReference type="EMBL" id="ODJ89550.1"/>
    </source>
</evidence>
<dbReference type="Gene3D" id="3.30.540.10">
    <property type="entry name" value="Fructose-1,6-Bisphosphatase, subunit A, domain 1"/>
    <property type="match status" value="1"/>
</dbReference>
<feature type="binding site" evidence="8">
    <location>
        <position position="84"/>
    </location>
    <ligand>
        <name>Mg(2+)</name>
        <dbReference type="ChEBI" id="CHEBI:18420"/>
        <label>1</label>
        <note>catalytic</note>
    </ligand>
</feature>
<keyword evidence="6" id="KW-0804">Transcription</keyword>
<sequence>MNPMLTIAVRAAREAGRIITRNFNRIDRLTISDKGSNDFVSEVDRNAEAVIINLLREKYPHHAILAEESGKQGADDYIWIIDPLDGTTNFLHGFPQFAVSIALKIKGRLEVGVVYDPVSEEMYTACRGEGALLNDKKIRVSGRKGLNGALLGTGLPYRDFRFTDNYMGMLKALIKDSAGVRRPGSAALDFAYVAAGRMDGFWELGLREWDFAAGALLVREAGGLVTDIGGGERYLETGNVIAGNIKVHNAMLKCILPHLDSKLTA</sequence>
<feature type="binding site" evidence="8">
    <location>
        <position position="85"/>
    </location>
    <ligand>
        <name>Mg(2+)</name>
        <dbReference type="ChEBI" id="CHEBI:18420"/>
        <label>1</label>
        <note>catalytic</note>
    </ligand>
</feature>
<dbReference type="PANTHER" id="PTHR20854">
    <property type="entry name" value="INOSITOL MONOPHOSPHATASE"/>
    <property type="match status" value="1"/>
</dbReference>
<evidence type="ECO:0000313" key="11">
    <source>
        <dbReference type="Proteomes" id="UP000094769"/>
    </source>
</evidence>
<dbReference type="SUPFAM" id="SSF56655">
    <property type="entry name" value="Carbohydrate phosphatase"/>
    <property type="match status" value="1"/>
</dbReference>
<accession>A0A7Z0VPR6</accession>
<feature type="binding site" evidence="8">
    <location>
        <position position="67"/>
    </location>
    <ligand>
        <name>Mg(2+)</name>
        <dbReference type="ChEBI" id="CHEBI:18420"/>
        <label>1</label>
        <note>catalytic</note>
    </ligand>
</feature>
<dbReference type="Pfam" id="PF00459">
    <property type="entry name" value="Inositol_P"/>
    <property type="match status" value="1"/>
</dbReference>
<dbReference type="OrthoDB" id="9785695at2"/>
<keyword evidence="5 9" id="KW-0378">Hydrolase</keyword>
<dbReference type="CDD" id="cd01639">
    <property type="entry name" value="IMPase"/>
    <property type="match status" value="1"/>
</dbReference>